<keyword evidence="5 19" id="KW-0812">Transmembrane</keyword>
<keyword evidence="8" id="KW-0677">Repeat</keyword>
<evidence type="ECO:0000256" key="19">
    <source>
        <dbReference type="SAM" id="Phobius"/>
    </source>
</evidence>
<dbReference type="InterPro" id="IPR004836">
    <property type="entry name" value="Na_Ca_Ex"/>
</dbReference>
<dbReference type="PRINTS" id="PR01259">
    <property type="entry name" value="NACAEXCHNGR"/>
</dbReference>
<comment type="similarity">
    <text evidence="2">Belongs to the Ca(2+):cation antiporter (CaCA) (TC 2.A.19) family. SLC8 subfamily.</text>
</comment>
<dbReference type="Gene3D" id="1.20.1420.30">
    <property type="entry name" value="NCX, central ion-binding region"/>
    <property type="match status" value="1"/>
</dbReference>
<evidence type="ECO:0000256" key="5">
    <source>
        <dbReference type="ARBA" id="ARBA00022692"/>
    </source>
</evidence>
<reference evidence="21" key="1">
    <citation type="submission" date="2023-10" db="EMBL/GenBank/DDBJ databases">
        <authorList>
            <person name="Chen Y."/>
            <person name="Shah S."/>
            <person name="Dougan E. K."/>
            <person name="Thang M."/>
            <person name="Chan C."/>
        </authorList>
    </citation>
    <scope>NUCLEOTIDE SEQUENCE [LARGE SCALE GENOMIC DNA]</scope>
</reference>
<sequence>MGGQKRSSARQTDHLQILGEDVSKGLKPGTANGKAHNASVHPADAWGQPEHKPNAIFEHVSDVYAVSEAAKQVSLTVRRAGNEQTSASCKIRTVPGTAEAHKDYVPIDEQLDFLPTETEKTVRIQIVEDKKPEATEEFYVELIPVPGNGIVGFKKIATVVVLDSDSQGKLRFETDSMTIAEQTHCVTRKIKVERVDGGVGDMRCAYRTEEASAKAGKDFKETSGELEFPQGVMHAFIDVTILPMSSIDQRKEIFRLIIERCEGDETACFDENTDGGSEAGICTITIESDVSRMKQYNACLNAAATRGLLNMDNVEIGWSRWKDQFAEAIYVGGDAESQADAGVIDWIFHVISAPWKVFFAVVPPTDFCGGKVCFMCALFMIGVCTALIGDLANLLGCALDIPPSICAITFVALGTSLPDTFASKTAAIQDPIADNSIGNVTGSNSVNVFLGLGLSRGRENSINADFRSSARSSLDRRRAPLAAPAAPRADPGGPRGAPKAFARAAVFVPRSSWSVAALYWESEGGEFRVDAGSLGPMVAVFCGCAFCCIALLLARRWVLGAELGGPVLLARMSSAFLVCLWVGYIVASVLIESG</sequence>
<evidence type="ECO:0000256" key="12">
    <source>
        <dbReference type="ARBA" id="ARBA00023053"/>
    </source>
</evidence>
<comment type="catalytic activity">
    <reaction evidence="17">
        <text>Ca(2+)(in) + 3 Na(+)(out) = Ca(2+)(out) + 3 Na(+)(in)</text>
        <dbReference type="Rhea" id="RHEA:69955"/>
        <dbReference type="ChEBI" id="CHEBI:29101"/>
        <dbReference type="ChEBI" id="CHEBI:29108"/>
    </reaction>
</comment>
<keyword evidence="12" id="KW-0915">Sodium</keyword>
<feature type="compositionally biased region" description="Polar residues" evidence="18">
    <location>
        <begin position="1"/>
        <end position="10"/>
    </location>
</feature>
<comment type="subcellular location">
    <subcellularLocation>
        <location evidence="1">Cell membrane</location>
        <topology evidence="1">Multi-pass membrane protein</topology>
    </subcellularLocation>
</comment>
<dbReference type="Gene3D" id="2.60.40.2030">
    <property type="match status" value="2"/>
</dbReference>
<keyword evidence="14 19" id="KW-0472">Membrane</keyword>
<evidence type="ECO:0000256" key="14">
    <source>
        <dbReference type="ARBA" id="ARBA00023136"/>
    </source>
</evidence>
<keyword evidence="7" id="KW-0732">Signal</keyword>
<keyword evidence="9" id="KW-0106">Calcium</keyword>
<feature type="domain" description="Calx-beta" evidence="20">
    <location>
        <begin position="157"/>
        <end position="259"/>
    </location>
</feature>
<evidence type="ECO:0000256" key="1">
    <source>
        <dbReference type="ARBA" id="ARBA00004651"/>
    </source>
</evidence>
<evidence type="ECO:0000256" key="11">
    <source>
        <dbReference type="ARBA" id="ARBA00022989"/>
    </source>
</evidence>
<evidence type="ECO:0000256" key="16">
    <source>
        <dbReference type="ARBA" id="ARBA00023201"/>
    </source>
</evidence>
<dbReference type="Pfam" id="PF01699">
    <property type="entry name" value="Na_Ca_ex"/>
    <property type="match status" value="1"/>
</dbReference>
<evidence type="ECO:0000256" key="8">
    <source>
        <dbReference type="ARBA" id="ARBA00022737"/>
    </source>
</evidence>
<dbReference type="EMBL" id="CAUYUJ010013669">
    <property type="protein sequence ID" value="CAK0836566.1"/>
    <property type="molecule type" value="Genomic_DNA"/>
</dbReference>
<evidence type="ECO:0000256" key="10">
    <source>
        <dbReference type="ARBA" id="ARBA00022860"/>
    </source>
</evidence>
<feature type="transmembrane region" description="Helical" evidence="19">
    <location>
        <begin position="534"/>
        <end position="554"/>
    </location>
</feature>
<evidence type="ECO:0000256" key="3">
    <source>
        <dbReference type="ARBA" id="ARBA00022448"/>
    </source>
</evidence>
<dbReference type="PANTHER" id="PTHR11878:SF65">
    <property type="entry name" value="NA_CA-EXCHANGE PROTEIN, ISOFORM G"/>
    <property type="match status" value="1"/>
</dbReference>
<evidence type="ECO:0000313" key="22">
    <source>
        <dbReference type="Proteomes" id="UP001189429"/>
    </source>
</evidence>
<evidence type="ECO:0000256" key="4">
    <source>
        <dbReference type="ARBA" id="ARBA00022475"/>
    </source>
</evidence>
<evidence type="ECO:0000256" key="9">
    <source>
        <dbReference type="ARBA" id="ARBA00022837"/>
    </source>
</evidence>
<keyword evidence="11 19" id="KW-1133">Transmembrane helix</keyword>
<evidence type="ECO:0000256" key="7">
    <source>
        <dbReference type="ARBA" id="ARBA00022729"/>
    </source>
</evidence>
<keyword evidence="22" id="KW-1185">Reference proteome</keyword>
<evidence type="ECO:0000256" key="18">
    <source>
        <dbReference type="SAM" id="MobiDB-lite"/>
    </source>
</evidence>
<evidence type="ECO:0000259" key="20">
    <source>
        <dbReference type="SMART" id="SM00237"/>
    </source>
</evidence>
<proteinExistence type="inferred from homology"/>
<keyword evidence="10" id="KW-0112">Calmodulin-binding</keyword>
<keyword evidence="3" id="KW-0813">Transport</keyword>
<feature type="domain" description="Calx-beta" evidence="20">
    <location>
        <begin position="44"/>
        <end position="143"/>
    </location>
</feature>
<feature type="region of interest" description="Disordered" evidence="18">
    <location>
        <begin position="1"/>
        <end position="50"/>
    </location>
</feature>
<dbReference type="Proteomes" id="UP001189429">
    <property type="component" value="Unassembled WGS sequence"/>
</dbReference>
<evidence type="ECO:0000256" key="15">
    <source>
        <dbReference type="ARBA" id="ARBA00023180"/>
    </source>
</evidence>
<dbReference type="InterPro" id="IPR003644">
    <property type="entry name" value="Calx_beta"/>
</dbReference>
<dbReference type="Pfam" id="PF03160">
    <property type="entry name" value="Calx-beta"/>
    <property type="match status" value="1"/>
</dbReference>
<keyword evidence="15" id="KW-0325">Glycoprotein</keyword>
<protein>
    <recommendedName>
        <fullName evidence="20">Calx-beta domain-containing protein</fullName>
    </recommendedName>
</protein>
<dbReference type="InterPro" id="IPR044880">
    <property type="entry name" value="NCX_ion-bd_dom_sf"/>
</dbReference>
<dbReference type="PANTHER" id="PTHR11878">
    <property type="entry name" value="SODIUM/CALCIUM EXCHANGER"/>
    <property type="match status" value="1"/>
</dbReference>
<evidence type="ECO:0000256" key="2">
    <source>
        <dbReference type="ARBA" id="ARBA00007489"/>
    </source>
</evidence>
<dbReference type="InterPro" id="IPR051171">
    <property type="entry name" value="CaCA"/>
</dbReference>
<feature type="transmembrane region" description="Helical" evidence="19">
    <location>
        <begin position="566"/>
        <end position="591"/>
    </location>
</feature>
<keyword evidence="16" id="KW-0739">Sodium transport</keyword>
<name>A0ABN9SVL4_9DINO</name>
<evidence type="ECO:0000256" key="6">
    <source>
        <dbReference type="ARBA" id="ARBA00022723"/>
    </source>
</evidence>
<dbReference type="InterPro" id="IPR038081">
    <property type="entry name" value="CalX-like_sf"/>
</dbReference>
<keyword evidence="13" id="KW-0406">Ion transport</keyword>
<evidence type="ECO:0000256" key="17">
    <source>
        <dbReference type="ARBA" id="ARBA00033667"/>
    </source>
</evidence>
<evidence type="ECO:0000256" key="13">
    <source>
        <dbReference type="ARBA" id="ARBA00023065"/>
    </source>
</evidence>
<feature type="compositionally biased region" description="Low complexity" evidence="18">
    <location>
        <begin position="480"/>
        <end position="497"/>
    </location>
</feature>
<dbReference type="SUPFAM" id="SSF141072">
    <property type="entry name" value="CalX-like"/>
    <property type="match status" value="2"/>
</dbReference>
<gene>
    <name evidence="21" type="ORF">PCOR1329_LOCUS33009</name>
</gene>
<comment type="caution">
    <text evidence="21">The sequence shown here is derived from an EMBL/GenBank/DDBJ whole genome shotgun (WGS) entry which is preliminary data.</text>
</comment>
<dbReference type="InterPro" id="IPR004837">
    <property type="entry name" value="NaCa_Exmemb"/>
</dbReference>
<feature type="region of interest" description="Disordered" evidence="18">
    <location>
        <begin position="468"/>
        <end position="497"/>
    </location>
</feature>
<accession>A0ABN9SVL4</accession>
<dbReference type="SMART" id="SM00237">
    <property type="entry name" value="Calx_beta"/>
    <property type="match status" value="2"/>
</dbReference>
<organism evidence="21 22">
    <name type="scientific">Prorocentrum cordatum</name>
    <dbReference type="NCBI Taxonomy" id="2364126"/>
    <lineage>
        <taxon>Eukaryota</taxon>
        <taxon>Sar</taxon>
        <taxon>Alveolata</taxon>
        <taxon>Dinophyceae</taxon>
        <taxon>Prorocentrales</taxon>
        <taxon>Prorocentraceae</taxon>
        <taxon>Prorocentrum</taxon>
    </lineage>
</organism>
<evidence type="ECO:0000313" key="21">
    <source>
        <dbReference type="EMBL" id="CAK0836566.1"/>
    </source>
</evidence>
<keyword evidence="6" id="KW-0479">Metal-binding</keyword>
<keyword evidence="4" id="KW-1003">Cell membrane</keyword>